<feature type="transmembrane region" description="Helical" evidence="1">
    <location>
        <begin position="291"/>
        <end position="313"/>
    </location>
</feature>
<accession>A0ABU3AQ75</accession>
<gene>
    <name evidence="2" type="ORF">RM812_17305</name>
</gene>
<evidence type="ECO:0000256" key="1">
    <source>
        <dbReference type="SAM" id="Phobius"/>
    </source>
</evidence>
<keyword evidence="3" id="KW-1185">Reference proteome</keyword>
<proteinExistence type="predicted"/>
<dbReference type="Proteomes" id="UP001180724">
    <property type="component" value="Unassembled WGS sequence"/>
</dbReference>
<keyword evidence="1" id="KW-1133">Transmembrane helix</keyword>
<feature type="transmembrane region" description="Helical" evidence="1">
    <location>
        <begin position="133"/>
        <end position="166"/>
    </location>
</feature>
<dbReference type="EMBL" id="JAVRFH010000015">
    <property type="protein sequence ID" value="MDT0611975.1"/>
    <property type="molecule type" value="Genomic_DNA"/>
</dbReference>
<keyword evidence="1" id="KW-0472">Membrane</keyword>
<keyword evidence="1" id="KW-0812">Transmembrane</keyword>
<evidence type="ECO:0000313" key="2">
    <source>
        <dbReference type="EMBL" id="MDT0611975.1"/>
    </source>
</evidence>
<evidence type="ECO:0008006" key="4">
    <source>
        <dbReference type="Google" id="ProtNLM"/>
    </source>
</evidence>
<dbReference type="RefSeq" id="WP_311573470.1">
    <property type="nucleotide sequence ID" value="NZ_JAVRFH010000015.1"/>
</dbReference>
<sequence length="561" mass="60428">MVPAEVTVPRPERRTDRRPSDTLRAFARRHRVPLLATLPTVPLYAVWWAFLATGGGDLAAQEAWADFASRHGSSAYGLFWYGGMHTANYSVISPYLMAALGVRTVTVASGVAASWLAAVLIKRTGVPRPVWPALLASLALWCDVASGRTTFALGVALGLAACVLLTGERRLFLAAAYAALATMASPVAGLFLAVVGAAFLLVRDWGRALVLLVPPAAVVGLITLLFPFTGEQPMPADRIWPPVVLGLAVTVLAPRTWRIARWSGAVYAAGTVLTYLVASPVGTNVERFAELFAPAVLAAALLAAPQFTAPPLLATLLTAPRLRQLGRGLLVVALVFSVGWVGKKTVSDLRVSTVVPAWAAETDGVVRALDGLGADRTRVEVVPARNHREAVGLAPHVNMARGWNRQLDVERARLFYDGTFSAATYRAWLDRWAVGFVVLPLGRPDGPAEDEAALVRDPALRPEWLEPVWQDEHWRVYRVRDAVPLVSAPGTVVTTSSAELVLRVDRPGPVTVRVAWSPWLRTDGGCLTRDGEFTRLTVPAPGEYRISSRYGLPPAPAQDRC</sequence>
<name>A0ABU3AQ75_9ACTN</name>
<feature type="transmembrane region" description="Helical" evidence="1">
    <location>
        <begin position="264"/>
        <end position="285"/>
    </location>
</feature>
<feature type="transmembrane region" description="Helical" evidence="1">
    <location>
        <begin position="32"/>
        <end position="50"/>
    </location>
</feature>
<feature type="transmembrane region" description="Helical" evidence="1">
    <location>
        <begin position="172"/>
        <end position="201"/>
    </location>
</feature>
<protein>
    <recommendedName>
        <fullName evidence="4">Integral membrane protein</fullName>
    </recommendedName>
</protein>
<evidence type="ECO:0000313" key="3">
    <source>
        <dbReference type="Proteomes" id="UP001180724"/>
    </source>
</evidence>
<organism evidence="2 3">
    <name type="scientific">Streptomyces lancefieldiae</name>
    <dbReference type="NCBI Taxonomy" id="3075520"/>
    <lineage>
        <taxon>Bacteria</taxon>
        <taxon>Bacillati</taxon>
        <taxon>Actinomycetota</taxon>
        <taxon>Actinomycetes</taxon>
        <taxon>Kitasatosporales</taxon>
        <taxon>Streptomycetaceae</taxon>
        <taxon>Streptomyces</taxon>
    </lineage>
</organism>
<reference evidence="2" key="1">
    <citation type="submission" date="2024-05" db="EMBL/GenBank/DDBJ databases">
        <title>30 novel species of actinomycetes from the DSMZ collection.</title>
        <authorList>
            <person name="Nouioui I."/>
        </authorList>
    </citation>
    <scope>NUCLEOTIDE SEQUENCE</scope>
    <source>
        <strain evidence="2">DSM 40712</strain>
    </source>
</reference>
<feature type="transmembrane region" description="Helical" evidence="1">
    <location>
        <begin position="208"/>
        <end position="227"/>
    </location>
</feature>
<comment type="caution">
    <text evidence="2">The sequence shown here is derived from an EMBL/GenBank/DDBJ whole genome shotgun (WGS) entry which is preliminary data.</text>
</comment>
<feature type="transmembrane region" description="Helical" evidence="1">
    <location>
        <begin position="325"/>
        <end position="342"/>
    </location>
</feature>
<feature type="transmembrane region" description="Helical" evidence="1">
    <location>
        <begin position="95"/>
        <end position="121"/>
    </location>
</feature>